<sequence>MEVIGAIQILEILETNSIPIKILGTDADIYYAKTIFKIHPPLEDIINELIGNQVYKIWGIKVPEIKIIKIENRLLQEYLITNNMISKYSQFDIEELFVIGSKEINSQTELDYHNLVLSNKNDFNQYLDPYKFLDIAFCDVWLANRDRRINNPNLLLVEDQGKIDFVAIDHTQLFGNQTNYKGLKINVMDVSLVNMLIASKFTKKICNFAENEVLSKFNIRIIEKINTTLVVLPEVLDSLPSKVGLSKAGKLKIIEILSNQERNTRISNILNKLLK</sequence>
<protein>
    <recommendedName>
        <fullName evidence="1">HipA-like kinase domain-containing protein</fullName>
    </recommendedName>
</protein>
<reference evidence="2 3" key="1">
    <citation type="journal article" date="2016" name="J. Zhejiang Univ. Sci. B">
        <title>Antibiotic resistance mechanisms of Myroides sp.</title>
        <authorList>
            <person name="Hu S."/>
            <person name="Yuan S."/>
            <person name="Qu H."/>
            <person name="Jiang T."/>
            <person name="Zhou Y."/>
            <person name="Wang M."/>
            <person name="Ming D."/>
        </authorList>
    </citation>
    <scope>NUCLEOTIDE SEQUENCE [LARGE SCALE GENOMIC DNA]</scope>
    <source>
        <strain evidence="2 3">PR63039</strain>
    </source>
</reference>
<evidence type="ECO:0000259" key="1">
    <source>
        <dbReference type="Pfam" id="PF20613"/>
    </source>
</evidence>
<dbReference type="EMBL" id="CP013690">
    <property type="protein sequence ID" value="ALU28085.1"/>
    <property type="molecule type" value="Genomic_DNA"/>
</dbReference>
<dbReference type="Proteomes" id="UP000069030">
    <property type="component" value="Chromosome"/>
</dbReference>
<evidence type="ECO:0000313" key="2">
    <source>
        <dbReference type="EMBL" id="ALU28085.1"/>
    </source>
</evidence>
<name>A0AAI8G6H5_9FLAO</name>
<gene>
    <name evidence="2" type="ORF">AS202_18890</name>
</gene>
<organism evidence="2 3">
    <name type="scientific">Myroides odoratimimus</name>
    <dbReference type="NCBI Taxonomy" id="76832"/>
    <lineage>
        <taxon>Bacteria</taxon>
        <taxon>Pseudomonadati</taxon>
        <taxon>Bacteroidota</taxon>
        <taxon>Flavobacteriia</taxon>
        <taxon>Flavobacteriales</taxon>
        <taxon>Flavobacteriaceae</taxon>
        <taxon>Myroides</taxon>
    </lineage>
</organism>
<dbReference type="InterPro" id="IPR046748">
    <property type="entry name" value="HipA_2"/>
</dbReference>
<dbReference type="KEGG" id="mod:AS202_18890"/>
<dbReference type="AlphaFoldDB" id="A0AAI8G6H5"/>
<dbReference type="Pfam" id="PF20613">
    <property type="entry name" value="HipA_2"/>
    <property type="match status" value="1"/>
</dbReference>
<accession>A0AAI8G6H5</accession>
<feature type="domain" description="HipA-like kinase" evidence="1">
    <location>
        <begin position="23"/>
        <end position="184"/>
    </location>
</feature>
<dbReference type="RefSeq" id="WP_058699911.1">
    <property type="nucleotide sequence ID" value="NZ_CP013690.1"/>
</dbReference>
<evidence type="ECO:0000313" key="3">
    <source>
        <dbReference type="Proteomes" id="UP000069030"/>
    </source>
</evidence>
<proteinExistence type="predicted"/>